<dbReference type="Pfam" id="PF03551">
    <property type="entry name" value="PadR"/>
    <property type="match status" value="1"/>
</dbReference>
<dbReference type="InterPro" id="IPR036390">
    <property type="entry name" value="WH_DNA-bd_sf"/>
</dbReference>
<comment type="caution">
    <text evidence="2">The sequence shown here is derived from an EMBL/GenBank/DDBJ whole genome shotgun (WGS) entry which is preliminary data.</text>
</comment>
<proteinExistence type="predicted"/>
<reference evidence="2 3" key="1">
    <citation type="submission" date="2019-06" db="EMBL/GenBank/DDBJ databases">
        <title>Sequencing the genomes of 1000 actinobacteria strains.</title>
        <authorList>
            <person name="Klenk H.-P."/>
        </authorList>
    </citation>
    <scope>NUCLEOTIDE SEQUENCE [LARGE SCALE GENOMIC DNA]</scope>
    <source>
        <strain evidence="2 3">DSM 102200</strain>
    </source>
</reference>
<evidence type="ECO:0000313" key="2">
    <source>
        <dbReference type="EMBL" id="TQL96724.1"/>
    </source>
</evidence>
<evidence type="ECO:0000313" key="3">
    <source>
        <dbReference type="Proteomes" id="UP000316096"/>
    </source>
</evidence>
<dbReference type="AlphaFoldDB" id="A0A543CHZ4"/>
<dbReference type="InterPro" id="IPR036388">
    <property type="entry name" value="WH-like_DNA-bd_sf"/>
</dbReference>
<dbReference type="EMBL" id="VFOZ01000001">
    <property type="protein sequence ID" value="TQL96724.1"/>
    <property type="molecule type" value="Genomic_DNA"/>
</dbReference>
<dbReference type="InterPro" id="IPR005149">
    <property type="entry name" value="Tscrpt_reg_PadR_N"/>
</dbReference>
<evidence type="ECO:0000259" key="1">
    <source>
        <dbReference type="Pfam" id="PF03551"/>
    </source>
</evidence>
<dbReference type="SUPFAM" id="SSF46785">
    <property type="entry name" value="Winged helix' DNA-binding domain"/>
    <property type="match status" value="1"/>
</dbReference>
<accession>A0A543CHZ4</accession>
<protein>
    <submittedName>
        <fullName evidence="2">DNA-binding PadR family transcriptional regulator</fullName>
    </submittedName>
</protein>
<keyword evidence="2" id="KW-0238">DNA-binding</keyword>
<organism evidence="2 3">
    <name type="scientific">Actinoallomurus bryophytorum</name>
    <dbReference type="NCBI Taxonomy" id="1490222"/>
    <lineage>
        <taxon>Bacteria</taxon>
        <taxon>Bacillati</taxon>
        <taxon>Actinomycetota</taxon>
        <taxon>Actinomycetes</taxon>
        <taxon>Streptosporangiales</taxon>
        <taxon>Thermomonosporaceae</taxon>
        <taxon>Actinoallomurus</taxon>
    </lineage>
</organism>
<feature type="domain" description="Transcription regulator PadR N-terminal" evidence="1">
    <location>
        <begin position="16"/>
        <end position="91"/>
    </location>
</feature>
<gene>
    <name evidence="2" type="ORF">FB559_2274</name>
</gene>
<dbReference type="GO" id="GO:0003677">
    <property type="term" value="F:DNA binding"/>
    <property type="evidence" value="ECO:0007669"/>
    <property type="project" value="UniProtKB-KW"/>
</dbReference>
<dbReference type="Proteomes" id="UP000316096">
    <property type="component" value="Unassembled WGS sequence"/>
</dbReference>
<keyword evidence="3" id="KW-1185">Reference proteome</keyword>
<dbReference type="Gene3D" id="1.10.10.10">
    <property type="entry name" value="Winged helix-like DNA-binding domain superfamily/Winged helix DNA-binding domain"/>
    <property type="match status" value="1"/>
</dbReference>
<dbReference type="RefSeq" id="WP_185792148.1">
    <property type="nucleotide sequence ID" value="NZ_VFOZ01000001.1"/>
</dbReference>
<name>A0A543CHZ4_9ACTN</name>
<sequence>MGRSGVPALSLAEWLVLCLVGEGPTHGFAIATLAGPEGELGRVWWLRRAVVYRGLQRLRELGLVAEAGVESTTHGPARTVMRVTPDGTAAVRWWLSQPVGHVRDVRSDLMVKLAMLDRAGADASALLNAQRSVIEPIARALRADRDRAVGFDRTLAGWRYETAVATLAFLDEVLAMAR</sequence>